<dbReference type="CDD" id="cd04189">
    <property type="entry name" value="G1P_TT_long"/>
    <property type="match status" value="1"/>
</dbReference>
<evidence type="ECO:0000259" key="1">
    <source>
        <dbReference type="Pfam" id="PF00483"/>
    </source>
</evidence>
<accession>A0A0P8A0K8</accession>
<dbReference type="PANTHER" id="PTHR42883">
    <property type="entry name" value="GLUCOSE-1-PHOSPHATE THYMIDYLTRANSFERASE"/>
    <property type="match status" value="1"/>
</dbReference>
<dbReference type="InterPro" id="IPR005908">
    <property type="entry name" value="G1P_thy_trans_l"/>
</dbReference>
<dbReference type="AlphaFoldDB" id="A0A0P8A0K8"/>
<dbReference type="STRING" id="1666911.HLUCCA11_06150"/>
<dbReference type="Proteomes" id="UP000050465">
    <property type="component" value="Unassembled WGS sequence"/>
</dbReference>
<dbReference type="EMBL" id="LJZR01000006">
    <property type="protein sequence ID" value="KPQ36441.1"/>
    <property type="molecule type" value="Genomic_DNA"/>
</dbReference>
<dbReference type="GO" id="GO:0016740">
    <property type="term" value="F:transferase activity"/>
    <property type="evidence" value="ECO:0007669"/>
    <property type="project" value="UniProtKB-KW"/>
</dbReference>
<gene>
    <name evidence="2" type="primary">rmlA</name>
    <name evidence="2" type="ORF">HLUCCA11_06150</name>
</gene>
<proteinExistence type="predicted"/>
<name>A0A0P8A0K8_9CYAN</name>
<sequence>MKALILSGGKGTRLRPLTYTGAKQLVPVANKPILWYGIESLVAAGITEIGIVVSPETGPEIELKTGPGDRFGASITYIHQQSPDGLAHAVKIAQPFLGDSPFVMYLGDNLIQDQLLEFVLDFQKKPLSAIIMLKQVKNPTAFGVAQISPTGSVINLVEKPKNPPSNLALVGVYLFSAAIHDAIAQIRPSARGELEITDAIQQLITNKQAVEAKELSGWWLDTGKKDDLLEANRIILDEYLTEPQILGDVKEGSKISGRVVVGKGSQLINCTVRGPVIIGENCVLENCFVGSYTSIANDVTMSDIEIDHSVVLKGANISGIQRRIVDSLVGERAKLTVTNHRPKALRFMIGDDSTIELT</sequence>
<dbReference type="InterPro" id="IPR005835">
    <property type="entry name" value="NTP_transferase_dom"/>
</dbReference>
<keyword evidence="2" id="KW-0808">Transferase</keyword>
<dbReference type="Pfam" id="PF00483">
    <property type="entry name" value="NTP_transferase"/>
    <property type="match status" value="1"/>
</dbReference>
<dbReference type="NCBIfam" id="TIGR01208">
    <property type="entry name" value="rmlA_long"/>
    <property type="match status" value="1"/>
</dbReference>
<dbReference type="Gene3D" id="3.90.550.10">
    <property type="entry name" value="Spore Coat Polysaccharide Biosynthesis Protein SpsA, Chain A"/>
    <property type="match status" value="1"/>
</dbReference>
<reference evidence="2 3" key="1">
    <citation type="submission" date="2015-09" db="EMBL/GenBank/DDBJ databases">
        <title>Identification and resolution of microdiversity through metagenomic sequencing of parallel consortia.</title>
        <authorList>
            <person name="Nelson W.C."/>
            <person name="Romine M.F."/>
            <person name="Lindemann S.R."/>
        </authorList>
    </citation>
    <scope>NUCLEOTIDE SEQUENCE [LARGE SCALE GENOMIC DNA]</scope>
    <source>
        <strain evidence="2">Ana</strain>
    </source>
</reference>
<feature type="domain" description="Nucleotidyl transferase" evidence="1">
    <location>
        <begin position="2"/>
        <end position="237"/>
    </location>
</feature>
<dbReference type="PATRIC" id="fig|1666911.3.peg.5154"/>
<evidence type="ECO:0000313" key="2">
    <source>
        <dbReference type="EMBL" id="KPQ36441.1"/>
    </source>
</evidence>
<protein>
    <submittedName>
        <fullName evidence="2">Glucose-1-phosphate thymidylyltransferase RmlA</fullName>
    </submittedName>
</protein>
<dbReference type="Gene3D" id="2.160.10.10">
    <property type="entry name" value="Hexapeptide repeat proteins"/>
    <property type="match status" value="1"/>
</dbReference>
<dbReference type="InterPro" id="IPR029044">
    <property type="entry name" value="Nucleotide-diphossugar_trans"/>
</dbReference>
<evidence type="ECO:0000313" key="3">
    <source>
        <dbReference type="Proteomes" id="UP000050465"/>
    </source>
</evidence>
<dbReference type="PANTHER" id="PTHR42883:SF2">
    <property type="entry name" value="THYMIDYLYLTRANSFERASE"/>
    <property type="match status" value="1"/>
</dbReference>
<organism evidence="2 3">
    <name type="scientific">Phormidesmis priestleyi Ana</name>
    <dbReference type="NCBI Taxonomy" id="1666911"/>
    <lineage>
        <taxon>Bacteria</taxon>
        <taxon>Bacillati</taxon>
        <taxon>Cyanobacteriota</taxon>
        <taxon>Cyanophyceae</taxon>
        <taxon>Leptolyngbyales</taxon>
        <taxon>Leptolyngbyaceae</taxon>
        <taxon>Phormidesmis</taxon>
    </lineage>
</organism>
<dbReference type="SUPFAM" id="SSF53448">
    <property type="entry name" value="Nucleotide-diphospho-sugar transferases"/>
    <property type="match status" value="1"/>
</dbReference>
<comment type="caution">
    <text evidence="2">The sequence shown here is derived from an EMBL/GenBank/DDBJ whole genome shotgun (WGS) entry which is preliminary data.</text>
</comment>